<gene>
    <name evidence="1" type="ORF">B8W72_16075</name>
</gene>
<dbReference type="RefSeq" id="WP_060495190.1">
    <property type="nucleotide sequence ID" value="NZ_JADUCP010000028.1"/>
</dbReference>
<evidence type="ECO:0000313" key="2">
    <source>
        <dbReference type="Proteomes" id="UP000196082"/>
    </source>
</evidence>
<dbReference type="EMBL" id="NFSB01000079">
    <property type="protein sequence ID" value="OUM30920.1"/>
    <property type="molecule type" value="Genomic_DNA"/>
</dbReference>
<evidence type="ECO:0000313" key="1">
    <source>
        <dbReference type="EMBL" id="OUM30920.1"/>
    </source>
</evidence>
<dbReference type="Pfam" id="PF08875">
    <property type="entry name" value="DUF1833"/>
    <property type="match status" value="1"/>
</dbReference>
<protein>
    <submittedName>
        <fullName evidence="1">ArsR family transcriptional regulator</fullName>
    </submittedName>
</protein>
<proteinExistence type="predicted"/>
<reference evidence="1 2" key="1">
    <citation type="submission" date="2017-05" db="EMBL/GenBank/DDBJ databases">
        <title>Whole genome sequence of Pseudomonas putida isolate 1312 commercialized as a biostimulant.</title>
        <authorList>
            <person name="Crovadore J."/>
            <person name="Blanc P."/>
            <person name="Chablais R."/>
            <person name="Cochard B."/>
            <person name="Grizard D."/>
            <person name="Lefort F."/>
        </authorList>
    </citation>
    <scope>NUCLEOTIDE SEQUENCE [LARGE SCALE GENOMIC DNA]</scope>
    <source>
        <strain evidence="1 2">1312</strain>
    </source>
</reference>
<dbReference type="Proteomes" id="UP000196082">
    <property type="component" value="Unassembled WGS sequence"/>
</dbReference>
<dbReference type="GeneID" id="83681723"/>
<dbReference type="AlphaFoldDB" id="A0A1Y3L484"/>
<comment type="caution">
    <text evidence="1">The sequence shown here is derived from an EMBL/GenBank/DDBJ whole genome shotgun (WGS) entry which is preliminary data.</text>
</comment>
<name>A0A1Y3L484_PSEPU</name>
<dbReference type="InterPro" id="IPR014974">
    <property type="entry name" value="DUF1833"/>
</dbReference>
<sequence>MSILKRLYASSGPEIIHEVLEITDGITTYWMTKGWDELTITLETGQVVVCTPCGMDLALPARNDDGTQDLTFALSNIDGIASGFIRAALRDGRSMSLVYRAYTSDDLGAPAHAPHRFKIKGGSVTATQVSVTAGYFDLLDTRWPRNTYNLNAFPGLRYL</sequence>
<organism evidence="1 2">
    <name type="scientific">Pseudomonas putida</name>
    <name type="common">Arthrobacter siderocapsulatus</name>
    <dbReference type="NCBI Taxonomy" id="303"/>
    <lineage>
        <taxon>Bacteria</taxon>
        <taxon>Pseudomonadati</taxon>
        <taxon>Pseudomonadota</taxon>
        <taxon>Gammaproteobacteria</taxon>
        <taxon>Pseudomonadales</taxon>
        <taxon>Pseudomonadaceae</taxon>
        <taxon>Pseudomonas</taxon>
    </lineage>
</organism>
<accession>A0A1Y3L484</accession>